<protein>
    <submittedName>
        <fullName evidence="1">TetR/AcrR family transcriptional repressor for divergent bdcA</fullName>
    </submittedName>
</protein>
<reference evidence="1" key="1">
    <citation type="submission" date="2023-07" db="EMBL/GenBank/DDBJ databases">
        <title>Sorghum-associated microbial communities from plants grown in Nebraska, USA.</title>
        <authorList>
            <person name="Schachtman D."/>
        </authorList>
    </citation>
    <scope>NUCLEOTIDE SEQUENCE</scope>
    <source>
        <strain evidence="1">BE56</strain>
    </source>
</reference>
<sequence>MVINVNKRSRGRPRQFVLEDAIQVGLHLFHEHGYENVSVASLTEAIGITPPSFYTAFGSKGAFFNDALRHYSATVVPLDTFLIPDKSPQTVLRDMLRAAAHAYAAHPNRRGCFILEHAKAGATESGIAAKQIADENRAKVMAFLEASGISAASHVVDYVSVTMLGLSAAAKEGWEEERLNAVVETAAVGLGKIIGSAKDIPEESS</sequence>
<keyword evidence="2" id="KW-1185">Reference proteome</keyword>
<dbReference type="Proteomes" id="UP001259587">
    <property type="component" value="Unassembled WGS sequence"/>
</dbReference>
<proteinExistence type="predicted"/>
<name>A0ACC6JXC9_9PSED</name>
<evidence type="ECO:0000313" key="2">
    <source>
        <dbReference type="Proteomes" id="UP001259587"/>
    </source>
</evidence>
<comment type="caution">
    <text evidence="1">The sequence shown here is derived from an EMBL/GenBank/DDBJ whole genome shotgun (WGS) entry which is preliminary data.</text>
</comment>
<organism evidence="1 2">
    <name type="scientific">Pseudomonas hunanensis</name>
    <dbReference type="NCBI Taxonomy" id="1247546"/>
    <lineage>
        <taxon>Bacteria</taxon>
        <taxon>Pseudomonadati</taxon>
        <taxon>Pseudomonadota</taxon>
        <taxon>Gammaproteobacteria</taxon>
        <taxon>Pseudomonadales</taxon>
        <taxon>Pseudomonadaceae</taxon>
        <taxon>Pseudomonas</taxon>
    </lineage>
</organism>
<evidence type="ECO:0000313" key="1">
    <source>
        <dbReference type="EMBL" id="MDR6710856.1"/>
    </source>
</evidence>
<accession>A0ACC6JXC9</accession>
<gene>
    <name evidence="1" type="ORF">J2W83_000446</name>
</gene>
<dbReference type="EMBL" id="JAVDTH010000002">
    <property type="protein sequence ID" value="MDR6710856.1"/>
    <property type="molecule type" value="Genomic_DNA"/>
</dbReference>